<name>A0A0A8Z1S3_ARUDO</name>
<dbReference type="EMBL" id="GBRH01265134">
    <property type="protein sequence ID" value="JAD32761.1"/>
    <property type="molecule type" value="Transcribed_RNA"/>
</dbReference>
<sequence length="26" mass="2891">MGHHPCEHEKSTLNQIGYNHLGACTL</sequence>
<proteinExistence type="predicted"/>
<protein>
    <submittedName>
        <fullName evidence="1">Uncharacterized protein</fullName>
    </submittedName>
</protein>
<reference evidence="1" key="1">
    <citation type="submission" date="2014-09" db="EMBL/GenBank/DDBJ databases">
        <authorList>
            <person name="Magalhaes I.L.F."/>
            <person name="Oliveira U."/>
            <person name="Santos F.R."/>
            <person name="Vidigal T.H.D.A."/>
            <person name="Brescovit A.D."/>
            <person name="Santos A.J."/>
        </authorList>
    </citation>
    <scope>NUCLEOTIDE SEQUENCE</scope>
    <source>
        <tissue evidence="1">Shoot tissue taken approximately 20 cm above the soil surface</tissue>
    </source>
</reference>
<organism evidence="1">
    <name type="scientific">Arundo donax</name>
    <name type="common">Giant reed</name>
    <name type="synonym">Donax arundinaceus</name>
    <dbReference type="NCBI Taxonomy" id="35708"/>
    <lineage>
        <taxon>Eukaryota</taxon>
        <taxon>Viridiplantae</taxon>
        <taxon>Streptophyta</taxon>
        <taxon>Embryophyta</taxon>
        <taxon>Tracheophyta</taxon>
        <taxon>Spermatophyta</taxon>
        <taxon>Magnoliopsida</taxon>
        <taxon>Liliopsida</taxon>
        <taxon>Poales</taxon>
        <taxon>Poaceae</taxon>
        <taxon>PACMAD clade</taxon>
        <taxon>Arundinoideae</taxon>
        <taxon>Arundineae</taxon>
        <taxon>Arundo</taxon>
    </lineage>
</organism>
<evidence type="ECO:0000313" key="1">
    <source>
        <dbReference type="EMBL" id="JAD32761.1"/>
    </source>
</evidence>
<dbReference type="AlphaFoldDB" id="A0A0A8Z1S3"/>
<accession>A0A0A8Z1S3</accession>
<reference evidence="1" key="2">
    <citation type="journal article" date="2015" name="Data Brief">
        <title>Shoot transcriptome of the giant reed, Arundo donax.</title>
        <authorList>
            <person name="Barrero R.A."/>
            <person name="Guerrero F.D."/>
            <person name="Moolhuijzen P."/>
            <person name="Goolsby J.A."/>
            <person name="Tidwell J."/>
            <person name="Bellgard S.E."/>
            <person name="Bellgard M.I."/>
        </authorList>
    </citation>
    <scope>NUCLEOTIDE SEQUENCE</scope>
    <source>
        <tissue evidence="1">Shoot tissue taken approximately 20 cm above the soil surface</tissue>
    </source>
</reference>